<dbReference type="VEuPathDB" id="FungiDB:CCM_00625"/>
<sequence length="113" mass="12784">MQRQEVRRRGRPPLPALWMRHVTDQDRGGQQSFANHLSPWAVELSSLHQPSDDGEAFRGEGVAPTKHIFRSRLGVGGRWARVIPNRLDQARRLAKVPPRLGSNASSLFVWISL</sequence>
<keyword evidence="2" id="KW-1185">Reference proteome</keyword>
<dbReference type="EMBL" id="JH126399">
    <property type="protein sequence ID" value="EGX95971.1"/>
    <property type="molecule type" value="Genomic_DNA"/>
</dbReference>
<evidence type="ECO:0000313" key="2">
    <source>
        <dbReference type="Proteomes" id="UP000001610"/>
    </source>
</evidence>
<name>G3J557_CORMM</name>
<reference evidence="1 2" key="1">
    <citation type="journal article" date="2011" name="Genome Biol.">
        <title>Genome sequence of the insect pathogenic fungus Cordyceps militaris, a valued traditional Chinese medicine.</title>
        <authorList>
            <person name="Zheng P."/>
            <person name="Xia Y."/>
            <person name="Xiao G."/>
            <person name="Xiong C."/>
            <person name="Hu X."/>
            <person name="Zhang S."/>
            <person name="Zheng H."/>
            <person name="Huang Y."/>
            <person name="Zhou Y."/>
            <person name="Wang S."/>
            <person name="Zhao G.P."/>
            <person name="Liu X."/>
            <person name="St Leger R.J."/>
            <person name="Wang C."/>
        </authorList>
    </citation>
    <scope>NUCLEOTIDE SEQUENCE [LARGE SCALE GENOMIC DNA]</scope>
    <source>
        <strain evidence="1 2">CM01</strain>
    </source>
</reference>
<accession>G3J557</accession>
<organism evidence="1 2">
    <name type="scientific">Cordyceps militaris (strain CM01)</name>
    <name type="common">Caterpillar fungus</name>
    <dbReference type="NCBI Taxonomy" id="983644"/>
    <lineage>
        <taxon>Eukaryota</taxon>
        <taxon>Fungi</taxon>
        <taxon>Dikarya</taxon>
        <taxon>Ascomycota</taxon>
        <taxon>Pezizomycotina</taxon>
        <taxon>Sordariomycetes</taxon>
        <taxon>Hypocreomycetidae</taxon>
        <taxon>Hypocreales</taxon>
        <taxon>Cordycipitaceae</taxon>
        <taxon>Cordyceps</taxon>
    </lineage>
</organism>
<dbReference type="RefSeq" id="XP_006665848.1">
    <property type="nucleotide sequence ID" value="XM_006665785.1"/>
</dbReference>
<dbReference type="GeneID" id="18162660"/>
<evidence type="ECO:0000313" key="1">
    <source>
        <dbReference type="EMBL" id="EGX95971.1"/>
    </source>
</evidence>
<gene>
    <name evidence="1" type="ORF">CCM_00625</name>
</gene>
<proteinExistence type="predicted"/>
<dbReference type="AlphaFoldDB" id="G3J557"/>
<dbReference type="Proteomes" id="UP000001610">
    <property type="component" value="Unassembled WGS sequence"/>
</dbReference>
<dbReference type="HOGENOM" id="CLU_2133385_0_0_1"/>
<dbReference type="InParanoid" id="G3J557"/>
<dbReference type="KEGG" id="cmt:CCM_00625"/>
<protein>
    <submittedName>
        <fullName evidence="1">Uncharacterized protein</fullName>
    </submittedName>
</protein>